<protein>
    <submittedName>
        <fullName evidence="1">Uncharacterized protein</fullName>
    </submittedName>
</protein>
<evidence type="ECO:0000313" key="1">
    <source>
        <dbReference type="EMBL" id="KAK7495485.1"/>
    </source>
</evidence>
<comment type="caution">
    <text evidence="1">The sequence shown here is derived from an EMBL/GenBank/DDBJ whole genome shotgun (WGS) entry which is preliminary data.</text>
</comment>
<reference evidence="1 2" key="1">
    <citation type="journal article" date="2023" name="Sci. Data">
        <title>Genome assembly of the Korean intertidal mud-creeper Batillaria attramentaria.</title>
        <authorList>
            <person name="Patra A.K."/>
            <person name="Ho P.T."/>
            <person name="Jun S."/>
            <person name="Lee S.J."/>
            <person name="Kim Y."/>
            <person name="Won Y.J."/>
        </authorList>
    </citation>
    <scope>NUCLEOTIDE SEQUENCE [LARGE SCALE GENOMIC DNA]</scope>
    <source>
        <strain evidence="1">Wonlab-2016</strain>
    </source>
</reference>
<proteinExistence type="predicted"/>
<dbReference type="AlphaFoldDB" id="A0ABD0L825"/>
<accession>A0ABD0L825</accession>
<dbReference type="Proteomes" id="UP001519460">
    <property type="component" value="Unassembled WGS sequence"/>
</dbReference>
<name>A0ABD0L825_9CAEN</name>
<sequence>MCVIGCRAAHTSTWLWDPTARTEEGRELSWDSSLRRIYLFQISPSLLLLAAGTDSPVISARLICAARVFVTESACVEDSNFRASSASGKGHRLGVVPRDGWRPQAECHAGCGPLSGRADARWRDQQRMIHRWHHGDVGNRQRV</sequence>
<evidence type="ECO:0000313" key="2">
    <source>
        <dbReference type="Proteomes" id="UP001519460"/>
    </source>
</evidence>
<organism evidence="1 2">
    <name type="scientific">Batillaria attramentaria</name>
    <dbReference type="NCBI Taxonomy" id="370345"/>
    <lineage>
        <taxon>Eukaryota</taxon>
        <taxon>Metazoa</taxon>
        <taxon>Spiralia</taxon>
        <taxon>Lophotrochozoa</taxon>
        <taxon>Mollusca</taxon>
        <taxon>Gastropoda</taxon>
        <taxon>Caenogastropoda</taxon>
        <taxon>Sorbeoconcha</taxon>
        <taxon>Cerithioidea</taxon>
        <taxon>Batillariidae</taxon>
        <taxon>Batillaria</taxon>
    </lineage>
</organism>
<gene>
    <name evidence="1" type="ORF">BaRGS_00013183</name>
</gene>
<keyword evidence="2" id="KW-1185">Reference proteome</keyword>
<dbReference type="EMBL" id="JACVVK020000074">
    <property type="protein sequence ID" value="KAK7495485.1"/>
    <property type="molecule type" value="Genomic_DNA"/>
</dbReference>